<feature type="transmembrane region" description="Helical" evidence="1">
    <location>
        <begin position="34"/>
        <end position="53"/>
    </location>
</feature>
<keyword evidence="1" id="KW-1133">Transmembrane helix</keyword>
<accession>A0A285N0K8</accession>
<dbReference type="SUPFAM" id="SSF53300">
    <property type="entry name" value="vWA-like"/>
    <property type="match status" value="1"/>
</dbReference>
<dbReference type="PANTHER" id="PTHR37464">
    <property type="entry name" value="BLL2463 PROTEIN"/>
    <property type="match status" value="1"/>
</dbReference>
<dbReference type="RefSeq" id="WP_096999455.1">
    <property type="nucleotide sequence ID" value="NZ_OBEI01000001.1"/>
</dbReference>
<evidence type="ECO:0000256" key="1">
    <source>
        <dbReference type="SAM" id="Phobius"/>
    </source>
</evidence>
<dbReference type="EMBL" id="OBEI01000001">
    <property type="protein sequence ID" value="SNZ02972.1"/>
    <property type="molecule type" value="Genomic_DNA"/>
</dbReference>
<feature type="transmembrane region" description="Helical" evidence="1">
    <location>
        <begin position="9"/>
        <end position="28"/>
    </location>
</feature>
<protein>
    <submittedName>
        <fullName evidence="3">Ca-activated chloride channel family protein</fullName>
    </submittedName>
</protein>
<feature type="transmembrane region" description="Helical" evidence="1">
    <location>
        <begin position="259"/>
        <end position="277"/>
    </location>
</feature>
<dbReference type="CDD" id="cd00198">
    <property type="entry name" value="vWFA"/>
    <property type="match status" value="1"/>
</dbReference>
<dbReference type="PROSITE" id="PS50234">
    <property type="entry name" value="VWFA"/>
    <property type="match status" value="1"/>
</dbReference>
<reference evidence="4" key="1">
    <citation type="submission" date="2017-09" db="EMBL/GenBank/DDBJ databases">
        <authorList>
            <person name="Varghese N."/>
            <person name="Submissions S."/>
        </authorList>
    </citation>
    <scope>NUCLEOTIDE SEQUENCE [LARGE SCALE GENOMIC DNA]</scope>
    <source>
        <strain evidence="4">DSM 15103</strain>
    </source>
</reference>
<evidence type="ECO:0000313" key="4">
    <source>
        <dbReference type="Proteomes" id="UP000219036"/>
    </source>
</evidence>
<keyword evidence="1" id="KW-0812">Transmembrane</keyword>
<evidence type="ECO:0000313" key="3">
    <source>
        <dbReference type="EMBL" id="SNZ02972.1"/>
    </source>
</evidence>
<name>A0A285N0K8_9AQUI</name>
<dbReference type="InterPro" id="IPR002035">
    <property type="entry name" value="VWF_A"/>
</dbReference>
<organism evidence="3 4">
    <name type="scientific">Persephonella hydrogeniphila</name>
    <dbReference type="NCBI Taxonomy" id="198703"/>
    <lineage>
        <taxon>Bacteria</taxon>
        <taxon>Pseudomonadati</taxon>
        <taxon>Aquificota</taxon>
        <taxon>Aquificia</taxon>
        <taxon>Aquificales</taxon>
        <taxon>Hydrogenothermaceae</taxon>
        <taxon>Persephonella</taxon>
    </lineage>
</organism>
<dbReference type="Gene3D" id="1.25.40.10">
    <property type="entry name" value="Tetratricopeptide repeat domain"/>
    <property type="match status" value="1"/>
</dbReference>
<dbReference type="SUPFAM" id="SSF48452">
    <property type="entry name" value="TPR-like"/>
    <property type="match status" value="1"/>
</dbReference>
<dbReference type="Pfam" id="PF13519">
    <property type="entry name" value="VWA_2"/>
    <property type="match status" value="1"/>
</dbReference>
<dbReference type="SMART" id="SM00327">
    <property type="entry name" value="VWA"/>
    <property type="match status" value="1"/>
</dbReference>
<dbReference type="InterPro" id="IPR036465">
    <property type="entry name" value="vWFA_dom_sf"/>
</dbReference>
<gene>
    <name evidence="3" type="ORF">SAMN06265182_0256</name>
</gene>
<feature type="transmembrane region" description="Helical" evidence="1">
    <location>
        <begin position="283"/>
        <end position="306"/>
    </location>
</feature>
<dbReference type="OrthoDB" id="9729at2"/>
<dbReference type="PANTHER" id="PTHR37464:SF1">
    <property type="entry name" value="BLL2463 PROTEIN"/>
    <property type="match status" value="1"/>
</dbReference>
<dbReference type="Gene3D" id="3.40.50.410">
    <property type="entry name" value="von Willebrand factor, type A domain"/>
    <property type="match status" value="1"/>
</dbReference>
<dbReference type="Proteomes" id="UP000219036">
    <property type="component" value="Unassembled WGS sequence"/>
</dbReference>
<proteinExistence type="predicted"/>
<sequence length="441" mass="50261">MIEFLDKSYLWLIILLIGIIPVAFKRGVVKRIEFWMIFLLLFLLIIILARPVIKSGEKAFYKKDTEVVILLDSSLSMGVKDIKPDRLHFALKKLKKLVEDLKDEKVGLIVFSDKAEIISFPYQKITPEDINNLSLKPEGSTDMLSAFSTANSVLTGKERIVILVSDGGDEDLEKVKELIEQSGIRVVFYGVATEKGGKVPGYNALSQLNREMVAVARENGIFVKATESDNDIRKISEYVKNISEKTKTILIKVSSKIELSPFIALVSLGVVFGGFFMRRFIAVILFSALVFTPSYSGELSGFFYYITGNYKKAATEFLEDKTPENMYNAALSYFKAGMYENAEAVLKEIKTENVELKKKIKYTFALCLIARKKFKKAEKVAEELIEIYPQDRRIRKLYQFTNMVVNLGKKPEKRKTIVKIKEKKSRHFKASPMEIGERNPW</sequence>
<evidence type="ECO:0000259" key="2">
    <source>
        <dbReference type="PROSITE" id="PS50234"/>
    </source>
</evidence>
<keyword evidence="4" id="KW-1185">Reference proteome</keyword>
<feature type="domain" description="VWFA" evidence="2">
    <location>
        <begin position="66"/>
        <end position="242"/>
    </location>
</feature>
<keyword evidence="1" id="KW-0472">Membrane</keyword>
<dbReference type="AlphaFoldDB" id="A0A285N0K8"/>
<dbReference type="InterPro" id="IPR011990">
    <property type="entry name" value="TPR-like_helical_dom_sf"/>
</dbReference>
<dbReference type="Pfam" id="PF12895">
    <property type="entry name" value="ANAPC3"/>
    <property type="match status" value="1"/>
</dbReference>